<sequence>MRHKILMSATWLVLIGSLVVGCQSSPGGGPITPPPADTARGGEEGGAPVLEDAGVRGDVGVSGDMMDAGGAPGMASQPGCGVDSALAKYVGKSQDECARIRFICEPGWTYFSDDCGCGCTKQP</sequence>
<dbReference type="AlphaFoldDB" id="A0A2L0F952"/>
<feature type="region of interest" description="Disordered" evidence="1">
    <location>
        <begin position="26"/>
        <end position="53"/>
    </location>
</feature>
<accession>A0A2L0F952</accession>
<organism evidence="3 4">
    <name type="scientific">Sorangium cellulosum</name>
    <name type="common">Polyangium cellulosum</name>
    <dbReference type="NCBI Taxonomy" id="56"/>
    <lineage>
        <taxon>Bacteria</taxon>
        <taxon>Pseudomonadati</taxon>
        <taxon>Myxococcota</taxon>
        <taxon>Polyangia</taxon>
        <taxon>Polyangiales</taxon>
        <taxon>Polyangiaceae</taxon>
        <taxon>Sorangium</taxon>
    </lineage>
</organism>
<dbReference type="RefSeq" id="WP_104985962.1">
    <property type="nucleotide sequence ID" value="NZ_CP012673.1"/>
</dbReference>
<keyword evidence="2" id="KW-0732">Signal</keyword>
<feature type="signal peptide" evidence="2">
    <location>
        <begin position="1"/>
        <end position="22"/>
    </location>
</feature>
<evidence type="ECO:0000256" key="2">
    <source>
        <dbReference type="SAM" id="SignalP"/>
    </source>
</evidence>
<dbReference type="PROSITE" id="PS51257">
    <property type="entry name" value="PROKAR_LIPOPROTEIN"/>
    <property type="match status" value="1"/>
</dbReference>
<evidence type="ECO:0008006" key="5">
    <source>
        <dbReference type="Google" id="ProtNLM"/>
    </source>
</evidence>
<evidence type="ECO:0000313" key="3">
    <source>
        <dbReference type="EMBL" id="AUX48047.1"/>
    </source>
</evidence>
<evidence type="ECO:0000313" key="4">
    <source>
        <dbReference type="Proteomes" id="UP000238348"/>
    </source>
</evidence>
<proteinExistence type="predicted"/>
<protein>
    <recommendedName>
        <fullName evidence="5">Secreted protein</fullName>
    </recommendedName>
</protein>
<evidence type="ECO:0000256" key="1">
    <source>
        <dbReference type="SAM" id="MobiDB-lite"/>
    </source>
</evidence>
<name>A0A2L0F952_SORCE</name>
<feature type="chain" id="PRO_5014636347" description="Secreted protein" evidence="2">
    <location>
        <begin position="23"/>
        <end position="123"/>
    </location>
</feature>
<gene>
    <name evidence="3" type="ORF">SOCE26_095730</name>
</gene>
<dbReference type="Proteomes" id="UP000238348">
    <property type="component" value="Chromosome"/>
</dbReference>
<dbReference type="EMBL" id="CP012673">
    <property type="protein sequence ID" value="AUX48047.1"/>
    <property type="molecule type" value="Genomic_DNA"/>
</dbReference>
<reference evidence="3 4" key="1">
    <citation type="submission" date="2015-09" db="EMBL/GenBank/DDBJ databases">
        <title>Sorangium comparison.</title>
        <authorList>
            <person name="Zaburannyi N."/>
            <person name="Bunk B."/>
            <person name="Overmann J."/>
            <person name="Mueller R."/>
        </authorList>
    </citation>
    <scope>NUCLEOTIDE SEQUENCE [LARGE SCALE GENOMIC DNA]</scope>
    <source>
        <strain evidence="3 4">So ce26</strain>
    </source>
</reference>
<dbReference type="OrthoDB" id="8562597at2"/>